<evidence type="ECO:0000313" key="2">
    <source>
        <dbReference type="EMBL" id="ADB16045.1"/>
    </source>
</evidence>
<dbReference type="PROSITE" id="PS50987">
    <property type="entry name" value="HTH_ARSR_2"/>
    <property type="match status" value="1"/>
</dbReference>
<dbReference type="EMBL" id="CP001848">
    <property type="protein sequence ID" value="ADB16045.1"/>
    <property type="molecule type" value="Genomic_DNA"/>
</dbReference>
<name>D2QWU1_PIRSD</name>
<dbReference type="SMART" id="SM00418">
    <property type="entry name" value="HTH_ARSR"/>
    <property type="match status" value="1"/>
</dbReference>
<dbReference type="NCBIfam" id="NF033788">
    <property type="entry name" value="HTH_metalloreg"/>
    <property type="match status" value="1"/>
</dbReference>
<organism evidence="2 3">
    <name type="scientific">Pirellula staleyi (strain ATCC 27377 / DSM 6068 / ICPB 4128)</name>
    <name type="common">Pirella staleyi</name>
    <dbReference type="NCBI Taxonomy" id="530564"/>
    <lineage>
        <taxon>Bacteria</taxon>
        <taxon>Pseudomonadati</taxon>
        <taxon>Planctomycetota</taxon>
        <taxon>Planctomycetia</taxon>
        <taxon>Pirellulales</taxon>
        <taxon>Pirellulaceae</taxon>
        <taxon>Pirellula</taxon>
    </lineage>
</organism>
<dbReference type="CDD" id="cd00090">
    <property type="entry name" value="HTH_ARSR"/>
    <property type="match status" value="1"/>
</dbReference>
<dbReference type="OrthoDB" id="9799175at2"/>
<dbReference type="GO" id="GO:0003700">
    <property type="term" value="F:DNA-binding transcription factor activity"/>
    <property type="evidence" value="ECO:0007669"/>
    <property type="project" value="InterPro"/>
</dbReference>
<dbReference type="Gene3D" id="1.10.10.10">
    <property type="entry name" value="Winged helix-like DNA-binding domain superfamily/Winged helix DNA-binding domain"/>
    <property type="match status" value="1"/>
</dbReference>
<keyword evidence="3" id="KW-1185">Reference proteome</keyword>
<proteinExistence type="predicted"/>
<dbReference type="Proteomes" id="UP000001887">
    <property type="component" value="Chromosome"/>
</dbReference>
<dbReference type="KEGG" id="psl:Psta_1368"/>
<sequence>MVQAKQKPSPDDLLDAAMLALADPTRRQILRRLARGEARVTELAQPFAMSLNAVSKHIKLLERAGLVERTRVGREHYLRFRPAALRRVQLWIEKQQAFWKAGLAALDELLNQEDE</sequence>
<dbReference type="InterPro" id="IPR036388">
    <property type="entry name" value="WH-like_DNA-bd_sf"/>
</dbReference>
<dbReference type="HOGENOM" id="CLU_097806_0_2_0"/>
<dbReference type="PANTHER" id="PTHR38600:SF2">
    <property type="entry name" value="SLL0088 PROTEIN"/>
    <property type="match status" value="1"/>
</dbReference>
<reference evidence="2 3" key="1">
    <citation type="journal article" date="2009" name="Stand. Genomic Sci.">
        <title>Complete genome sequence of Pirellula staleyi type strain (ATCC 27377).</title>
        <authorList>
            <person name="Clum A."/>
            <person name="Tindall B.J."/>
            <person name="Sikorski J."/>
            <person name="Ivanova N."/>
            <person name="Mavrommatis K."/>
            <person name="Lucas S."/>
            <person name="Glavina del Rio T."/>
            <person name="Nolan M."/>
            <person name="Chen F."/>
            <person name="Tice H."/>
            <person name="Pitluck S."/>
            <person name="Cheng J.F."/>
            <person name="Chertkov O."/>
            <person name="Brettin T."/>
            <person name="Han C."/>
            <person name="Detter J.C."/>
            <person name="Kuske C."/>
            <person name="Bruce D."/>
            <person name="Goodwin L."/>
            <person name="Ovchinikova G."/>
            <person name="Pati A."/>
            <person name="Mikhailova N."/>
            <person name="Chen A."/>
            <person name="Palaniappan K."/>
            <person name="Land M."/>
            <person name="Hauser L."/>
            <person name="Chang Y.J."/>
            <person name="Jeffries C.D."/>
            <person name="Chain P."/>
            <person name="Rohde M."/>
            <person name="Goker M."/>
            <person name="Bristow J."/>
            <person name="Eisen J.A."/>
            <person name="Markowitz V."/>
            <person name="Hugenholtz P."/>
            <person name="Kyrpides N.C."/>
            <person name="Klenk H.P."/>
            <person name="Lapidus A."/>
        </authorList>
    </citation>
    <scope>NUCLEOTIDE SEQUENCE [LARGE SCALE GENOMIC DNA]</scope>
    <source>
        <strain evidence="3">ATCC 27377 / DSM 6068 / ICPB 4128</strain>
    </source>
</reference>
<dbReference type="Pfam" id="PF12840">
    <property type="entry name" value="HTH_20"/>
    <property type="match status" value="1"/>
</dbReference>
<evidence type="ECO:0000259" key="1">
    <source>
        <dbReference type="PROSITE" id="PS50987"/>
    </source>
</evidence>
<gene>
    <name evidence="2" type="ordered locus">Psta_1368</name>
</gene>
<feature type="domain" description="HTH arsR-type" evidence="1">
    <location>
        <begin position="6"/>
        <end position="100"/>
    </location>
</feature>
<evidence type="ECO:0000313" key="3">
    <source>
        <dbReference type="Proteomes" id="UP000001887"/>
    </source>
</evidence>
<dbReference type="STRING" id="530564.Psta_1368"/>
<dbReference type="SUPFAM" id="SSF46785">
    <property type="entry name" value="Winged helix' DNA-binding domain"/>
    <property type="match status" value="1"/>
</dbReference>
<dbReference type="eggNOG" id="COG0640">
    <property type="taxonomic scope" value="Bacteria"/>
</dbReference>
<dbReference type="InterPro" id="IPR036390">
    <property type="entry name" value="WH_DNA-bd_sf"/>
</dbReference>
<dbReference type="InterPro" id="IPR001845">
    <property type="entry name" value="HTH_ArsR_DNA-bd_dom"/>
</dbReference>
<dbReference type="InterPro" id="IPR011991">
    <property type="entry name" value="ArsR-like_HTH"/>
</dbReference>
<dbReference type="PANTHER" id="PTHR38600">
    <property type="entry name" value="TRANSCRIPTIONAL REGULATORY PROTEIN"/>
    <property type="match status" value="1"/>
</dbReference>
<protein>
    <submittedName>
        <fullName evidence="2">Transcriptional regulator, ArsR family</fullName>
    </submittedName>
</protein>
<dbReference type="PRINTS" id="PR00778">
    <property type="entry name" value="HTHARSR"/>
</dbReference>
<accession>D2QWU1</accession>
<dbReference type="AlphaFoldDB" id="D2QWU1"/>